<evidence type="ECO:0000256" key="9">
    <source>
        <dbReference type="ARBA" id="ARBA00023146"/>
    </source>
</evidence>
<feature type="binding site" evidence="13">
    <location>
        <position position="380"/>
    </location>
    <ligand>
        <name>L-serine</name>
        <dbReference type="ChEBI" id="CHEBI:33384"/>
    </ligand>
</feature>
<feature type="binding site" evidence="12">
    <location>
        <position position="382"/>
    </location>
    <ligand>
        <name>L-serine</name>
        <dbReference type="ChEBI" id="CHEBI:33384"/>
    </ligand>
</feature>
<dbReference type="Pfam" id="PF00587">
    <property type="entry name" value="tRNA-synt_2b"/>
    <property type="match status" value="1"/>
</dbReference>
<dbReference type="HAMAP" id="MF_00176">
    <property type="entry name" value="Ser_tRNA_synth_type1"/>
    <property type="match status" value="1"/>
</dbReference>
<keyword evidence="5 12" id="KW-0436">Ligase</keyword>
<evidence type="ECO:0000256" key="15">
    <source>
        <dbReference type="SAM" id="Coils"/>
    </source>
</evidence>
<keyword evidence="6 12" id="KW-0547">Nucleotide-binding</keyword>
<evidence type="ECO:0000256" key="4">
    <source>
        <dbReference type="ARBA" id="ARBA00022490"/>
    </source>
</evidence>
<dbReference type="InterPro" id="IPR033729">
    <property type="entry name" value="SerRS_core"/>
</dbReference>
<dbReference type="SUPFAM" id="SSF46589">
    <property type="entry name" value="tRNA-binding arm"/>
    <property type="match status" value="1"/>
</dbReference>
<dbReference type="Pfam" id="PF02403">
    <property type="entry name" value="Seryl_tRNA_N"/>
    <property type="match status" value="1"/>
</dbReference>
<dbReference type="InterPro" id="IPR042103">
    <property type="entry name" value="SerRS_1_N_sf"/>
</dbReference>
<comment type="catalytic activity">
    <reaction evidence="10 12">
        <text>tRNA(Sec) + L-serine + ATP = L-seryl-tRNA(Sec) + AMP + diphosphate + H(+)</text>
        <dbReference type="Rhea" id="RHEA:42580"/>
        <dbReference type="Rhea" id="RHEA-COMP:9742"/>
        <dbReference type="Rhea" id="RHEA-COMP:10128"/>
        <dbReference type="ChEBI" id="CHEBI:15378"/>
        <dbReference type="ChEBI" id="CHEBI:30616"/>
        <dbReference type="ChEBI" id="CHEBI:33019"/>
        <dbReference type="ChEBI" id="CHEBI:33384"/>
        <dbReference type="ChEBI" id="CHEBI:78442"/>
        <dbReference type="ChEBI" id="CHEBI:78533"/>
        <dbReference type="ChEBI" id="CHEBI:456215"/>
        <dbReference type="EC" id="6.1.1.11"/>
    </reaction>
</comment>
<dbReference type="GO" id="GO:0004828">
    <property type="term" value="F:serine-tRNA ligase activity"/>
    <property type="evidence" value="ECO:0007669"/>
    <property type="project" value="UniProtKB-UniRule"/>
</dbReference>
<dbReference type="UniPathway" id="UPA00906">
    <property type="reaction ID" value="UER00895"/>
</dbReference>
<reference evidence="17 18" key="1">
    <citation type="submission" date="2014-12" db="EMBL/GenBank/DDBJ databases">
        <title>Whole genome sequence of Candidatus Rickettsia asemboensis strain NMRCii isolated from cat fleas in west Kenya.</title>
        <authorList>
            <person name="Jima D."/>
            <person name="Luce-Fedrow A."/>
            <person name="Yang Y."/>
            <person name="Maina A.N."/>
            <person name="Snesrud E.C."/>
            <person name="Jarman R.G."/>
            <person name="Richards A.L."/>
            <person name="Hang J."/>
        </authorList>
    </citation>
    <scope>NUCLEOTIDE SEQUENCE [LARGE SCALE GENOMIC DNA]</scope>
    <source>
        <strain evidence="17 18">NMRCii</strain>
    </source>
</reference>
<dbReference type="GO" id="GO:0006434">
    <property type="term" value="P:seryl-tRNA aminoacylation"/>
    <property type="evidence" value="ECO:0007669"/>
    <property type="project" value="UniProtKB-UniRule"/>
</dbReference>
<dbReference type="InterPro" id="IPR045864">
    <property type="entry name" value="aa-tRNA-synth_II/BPL/LPL"/>
</dbReference>
<feature type="binding site" evidence="13">
    <location>
        <position position="228"/>
    </location>
    <ligand>
        <name>L-serine</name>
        <dbReference type="ChEBI" id="CHEBI:33384"/>
    </ligand>
</feature>
<comment type="subunit">
    <text evidence="12">Homodimer. The tRNA molecule binds across the dimer.</text>
</comment>
<dbReference type="Gene3D" id="1.10.287.40">
    <property type="entry name" value="Serine-tRNA synthetase, tRNA binding domain"/>
    <property type="match status" value="1"/>
</dbReference>
<accession>A0A0C2MMK8</accession>
<comment type="subcellular location">
    <subcellularLocation>
        <location evidence="1 12">Cytoplasm</location>
    </subcellularLocation>
</comment>
<comment type="domain">
    <text evidence="12">Consists of two distinct domains, a catalytic core and a N-terminal extension that is involved in tRNA binding.</text>
</comment>
<feature type="binding site" evidence="12 13">
    <location>
        <position position="282"/>
    </location>
    <ligand>
        <name>L-serine</name>
        <dbReference type="ChEBI" id="CHEBI:33384"/>
    </ligand>
</feature>
<dbReference type="GO" id="GO:0016260">
    <property type="term" value="P:selenocysteine biosynthetic process"/>
    <property type="evidence" value="ECO:0007669"/>
    <property type="project" value="UniProtKB-UniRule"/>
</dbReference>
<dbReference type="InterPro" id="IPR015866">
    <property type="entry name" value="Ser-tRNA-synth_1_N"/>
</dbReference>
<dbReference type="NCBIfam" id="TIGR00414">
    <property type="entry name" value="serS"/>
    <property type="match status" value="1"/>
</dbReference>
<evidence type="ECO:0000256" key="1">
    <source>
        <dbReference type="ARBA" id="ARBA00004496"/>
    </source>
</evidence>
<dbReference type="InterPro" id="IPR010978">
    <property type="entry name" value="tRNA-bd_arm"/>
</dbReference>
<keyword evidence="8 12" id="KW-0648">Protein biosynthesis</keyword>
<evidence type="ECO:0000256" key="5">
    <source>
        <dbReference type="ARBA" id="ARBA00022598"/>
    </source>
</evidence>
<evidence type="ECO:0000256" key="6">
    <source>
        <dbReference type="ARBA" id="ARBA00022741"/>
    </source>
</evidence>
<dbReference type="InterPro" id="IPR002314">
    <property type="entry name" value="aa-tRNA-synt_IIb"/>
</dbReference>
<evidence type="ECO:0000259" key="16">
    <source>
        <dbReference type="PROSITE" id="PS50862"/>
    </source>
</evidence>
<dbReference type="PIRSF" id="PIRSF001529">
    <property type="entry name" value="Ser-tRNA-synth_IIa"/>
    <property type="match status" value="1"/>
</dbReference>
<dbReference type="EMBL" id="JWSW01000073">
    <property type="protein sequence ID" value="KIJ88431.1"/>
    <property type="molecule type" value="Genomic_DNA"/>
</dbReference>
<dbReference type="EC" id="6.1.1.11" evidence="12"/>
<gene>
    <name evidence="12" type="primary">serS</name>
    <name evidence="17" type="ORF">SB78_05825</name>
</gene>
<evidence type="ECO:0000256" key="10">
    <source>
        <dbReference type="ARBA" id="ARBA00047929"/>
    </source>
</evidence>
<dbReference type="GO" id="GO:0005737">
    <property type="term" value="C:cytoplasm"/>
    <property type="evidence" value="ECO:0007669"/>
    <property type="project" value="UniProtKB-SubCell"/>
</dbReference>
<keyword evidence="4 12" id="KW-0963">Cytoplasm</keyword>
<evidence type="ECO:0000256" key="7">
    <source>
        <dbReference type="ARBA" id="ARBA00022840"/>
    </source>
</evidence>
<dbReference type="PRINTS" id="PR00981">
    <property type="entry name" value="TRNASYNTHSER"/>
</dbReference>
<protein>
    <recommendedName>
        <fullName evidence="12">Serine--tRNA ligase</fullName>
        <ecNumber evidence="12">6.1.1.11</ecNumber>
    </recommendedName>
    <alternativeName>
        <fullName evidence="12">Seryl-tRNA synthetase</fullName>
        <shortName evidence="12">SerRS</shortName>
    </alternativeName>
    <alternativeName>
        <fullName evidence="12">Seryl-tRNA(Ser/Sec) synthetase</fullName>
    </alternativeName>
</protein>
<dbReference type="PANTHER" id="PTHR43697:SF1">
    <property type="entry name" value="SERINE--TRNA LIGASE"/>
    <property type="match status" value="1"/>
</dbReference>
<feature type="binding site" evidence="12">
    <location>
        <begin position="228"/>
        <end position="230"/>
    </location>
    <ligand>
        <name>L-serine</name>
        <dbReference type="ChEBI" id="CHEBI:33384"/>
    </ligand>
</feature>
<comment type="caution">
    <text evidence="17">The sequence shown here is derived from an EMBL/GenBank/DDBJ whole genome shotgun (WGS) entry which is preliminary data.</text>
</comment>
<name>A0A0C2MMK8_9RICK</name>
<proteinExistence type="inferred from homology"/>
<dbReference type="GO" id="GO:0005524">
    <property type="term" value="F:ATP binding"/>
    <property type="evidence" value="ECO:0007669"/>
    <property type="project" value="UniProtKB-UniRule"/>
</dbReference>
<dbReference type="AlphaFoldDB" id="A0A0C2MMK8"/>
<feature type="binding site" evidence="12 14">
    <location>
        <begin position="259"/>
        <end position="261"/>
    </location>
    <ligand>
        <name>ATP</name>
        <dbReference type="ChEBI" id="CHEBI:30616"/>
    </ligand>
</feature>
<comment type="function">
    <text evidence="12">Catalyzes the attachment of serine to tRNA(Ser). Is also able to aminoacylate tRNA(Sec) with serine, to form the misacylated tRNA L-seryl-tRNA(Sec), which will be further converted into selenocysteinyl-tRNA(Sec).</text>
</comment>
<keyword evidence="7 12" id="KW-0067">ATP-binding</keyword>
<evidence type="ECO:0000256" key="14">
    <source>
        <dbReference type="PIRSR" id="PIRSR001529-2"/>
    </source>
</evidence>
<keyword evidence="18" id="KW-1185">Reference proteome</keyword>
<dbReference type="Proteomes" id="UP000031952">
    <property type="component" value="Unassembled WGS sequence"/>
</dbReference>
<evidence type="ECO:0000256" key="2">
    <source>
        <dbReference type="ARBA" id="ARBA00005045"/>
    </source>
</evidence>
<dbReference type="PANTHER" id="PTHR43697">
    <property type="entry name" value="SERYL-TRNA SYNTHETASE"/>
    <property type="match status" value="1"/>
</dbReference>
<feature type="binding site" evidence="13">
    <location>
        <position position="259"/>
    </location>
    <ligand>
        <name>L-serine</name>
        <dbReference type="ChEBI" id="CHEBI:33384"/>
    </ligand>
</feature>
<comment type="catalytic activity">
    <reaction evidence="11 12">
        <text>tRNA(Ser) + L-serine + ATP = L-seryl-tRNA(Ser) + AMP + diphosphate + H(+)</text>
        <dbReference type="Rhea" id="RHEA:12292"/>
        <dbReference type="Rhea" id="RHEA-COMP:9669"/>
        <dbReference type="Rhea" id="RHEA-COMP:9703"/>
        <dbReference type="ChEBI" id="CHEBI:15378"/>
        <dbReference type="ChEBI" id="CHEBI:30616"/>
        <dbReference type="ChEBI" id="CHEBI:33019"/>
        <dbReference type="ChEBI" id="CHEBI:33384"/>
        <dbReference type="ChEBI" id="CHEBI:78442"/>
        <dbReference type="ChEBI" id="CHEBI:78533"/>
        <dbReference type="ChEBI" id="CHEBI:456215"/>
        <dbReference type="EC" id="6.1.1.11"/>
    </reaction>
</comment>
<evidence type="ECO:0000256" key="3">
    <source>
        <dbReference type="ARBA" id="ARBA00010728"/>
    </source>
</evidence>
<comment type="pathway">
    <text evidence="2 12">Aminoacyl-tRNA biosynthesis; selenocysteinyl-tRNA(Sec) biosynthesis; L-seryl-tRNA(Sec) from L-serine and tRNA(Sec): step 1/1.</text>
</comment>
<dbReference type="SUPFAM" id="SSF55681">
    <property type="entry name" value="Class II aaRS and biotin synthetases"/>
    <property type="match status" value="1"/>
</dbReference>
<dbReference type="PROSITE" id="PS50862">
    <property type="entry name" value="AA_TRNA_LIGASE_II"/>
    <property type="match status" value="1"/>
</dbReference>
<keyword evidence="15" id="KW-0175">Coiled coil</keyword>
<evidence type="ECO:0000256" key="12">
    <source>
        <dbReference type="HAMAP-Rule" id="MF_00176"/>
    </source>
</evidence>
<dbReference type="InterPro" id="IPR006195">
    <property type="entry name" value="aa-tRNA-synth_II"/>
</dbReference>
<dbReference type="Gene3D" id="3.30.930.10">
    <property type="entry name" value="Bira Bifunctional Protein, Domain 2"/>
    <property type="match status" value="1"/>
</dbReference>
<evidence type="ECO:0000313" key="17">
    <source>
        <dbReference type="EMBL" id="KIJ88431.1"/>
    </source>
</evidence>
<dbReference type="CDD" id="cd00770">
    <property type="entry name" value="SerRS_core"/>
    <property type="match status" value="1"/>
</dbReference>
<feature type="binding site" evidence="12 14">
    <location>
        <begin position="346"/>
        <end position="349"/>
    </location>
    <ligand>
        <name>ATP</name>
        <dbReference type="ChEBI" id="CHEBI:30616"/>
    </ligand>
</feature>
<comment type="caution">
    <text evidence="12">Lacks conserved residue(s) required for the propagation of feature annotation.</text>
</comment>
<evidence type="ECO:0000313" key="18">
    <source>
        <dbReference type="Proteomes" id="UP000031952"/>
    </source>
</evidence>
<evidence type="ECO:0000256" key="8">
    <source>
        <dbReference type="ARBA" id="ARBA00022917"/>
    </source>
</evidence>
<dbReference type="RefSeq" id="WP_041079303.1">
    <property type="nucleotide sequence ID" value="NZ_JWSW01000073.1"/>
</dbReference>
<dbReference type="InterPro" id="IPR002317">
    <property type="entry name" value="Ser-tRNA-ligase_type_1"/>
</dbReference>
<organism evidence="17 18">
    <name type="scientific">Rickettsia asembonensis</name>
    <dbReference type="NCBI Taxonomy" id="1068590"/>
    <lineage>
        <taxon>Bacteria</taxon>
        <taxon>Pseudomonadati</taxon>
        <taxon>Pseudomonadota</taxon>
        <taxon>Alphaproteobacteria</taxon>
        <taxon>Rickettsiales</taxon>
        <taxon>Rickettsiaceae</taxon>
        <taxon>Rickettsieae</taxon>
        <taxon>Rickettsia</taxon>
        <taxon>spotted fever group</taxon>
    </lineage>
</organism>
<evidence type="ECO:0000256" key="11">
    <source>
        <dbReference type="ARBA" id="ARBA00048823"/>
    </source>
</evidence>
<keyword evidence="9 12" id="KW-0030">Aminoacyl-tRNA synthetase</keyword>
<feature type="domain" description="Aminoacyl-transfer RNA synthetases class-II family profile" evidence="16">
    <location>
        <begin position="170"/>
        <end position="407"/>
    </location>
</feature>
<evidence type="ECO:0000256" key="13">
    <source>
        <dbReference type="PIRSR" id="PIRSR001529-1"/>
    </source>
</evidence>
<comment type="similarity">
    <text evidence="3 12">Belongs to the class-II aminoacyl-tRNA synthetase family. Type-1 seryl-tRNA synthetase subfamily.</text>
</comment>
<sequence length="425" mass="48508">MLNIKWIRENQELFDKKLSQRFIEPMSSKIAMLDGEKRKITSLIQEFQHARKVKSKILGNMASKSGEEFEGLQRDVKHINEKLEKLEQDLNNNNELNELLNMLPNIPDEEVPYGMDESMNKLVRTYGETNPNALNKQHFELGTKLNLMDFEQTAKISGARFVTLKGDLAKLERALINFMIDVHTKEFDFFEISPPVLVRDNAMYNAGQLPKFAEESFATTNGYRLIPTAEVSLVNIVTDTIIPREKLPMRYVAYTPCFRSEAGSSGRDTRGMIRLHQFGKVELVSITIPEESKNEHEYITNASETILQKLNLPYRVMLLCTGDMGFAAKKTYDIEVWLPGQKQYREIASCSNCGDFQARRMKARYKEFGSNETTLVHTLNASGLPIGRTMVAILENYQNEDGSITIPDVLINYMGGLQKITTYSE</sequence>
<feature type="coiled-coil region" evidence="15">
    <location>
        <begin position="69"/>
        <end position="103"/>
    </location>
</feature>